<dbReference type="GeneID" id="31500706"/>
<evidence type="ECO:0000313" key="1">
    <source>
        <dbReference type="EMBL" id="GJG33566.1"/>
    </source>
</evidence>
<accession>A0AA37I1L4</accession>
<gene>
    <name evidence="1" type="ORF">PRMUPPPA20_16750</name>
</gene>
<organism evidence="1 2">
    <name type="scientific">Xylanibacter ruminicola</name>
    <name type="common">Prevotella ruminicola</name>
    <dbReference type="NCBI Taxonomy" id="839"/>
    <lineage>
        <taxon>Bacteria</taxon>
        <taxon>Pseudomonadati</taxon>
        <taxon>Bacteroidota</taxon>
        <taxon>Bacteroidia</taxon>
        <taxon>Bacteroidales</taxon>
        <taxon>Prevotellaceae</taxon>
        <taxon>Xylanibacter</taxon>
    </lineage>
</organism>
<evidence type="ECO:0000313" key="2">
    <source>
        <dbReference type="Proteomes" id="UP000887097"/>
    </source>
</evidence>
<comment type="caution">
    <text evidence="1">The sequence shown here is derived from an EMBL/GenBank/DDBJ whole genome shotgun (WGS) entry which is preliminary data.</text>
</comment>
<dbReference type="RefSeq" id="WP_041385803.1">
    <property type="nucleotide sequence ID" value="NZ_BPTT01000001.1"/>
</dbReference>
<name>A0AA37I1L4_XYLRU</name>
<dbReference type="Proteomes" id="UP000887097">
    <property type="component" value="Unassembled WGS sequence"/>
</dbReference>
<protein>
    <submittedName>
        <fullName evidence="1">Uncharacterized protein</fullName>
    </submittedName>
</protein>
<dbReference type="AlphaFoldDB" id="A0AA37I1L4"/>
<proteinExistence type="predicted"/>
<sequence length="75" mass="8639">MNKIEKREYSLYGIVYPSDMHKLRASLDQLAIAINEVYSQSNPDQLVRVEFDFKLISKGDVYKFLVKATTQPNGL</sequence>
<dbReference type="EMBL" id="BPTT01000001">
    <property type="protein sequence ID" value="GJG33566.1"/>
    <property type="molecule type" value="Genomic_DNA"/>
</dbReference>
<reference evidence="1" key="1">
    <citation type="submission" date="2021-08" db="EMBL/GenBank/DDBJ databases">
        <title>Prevotella lacticifex sp. nov., isolated from rumen of cow.</title>
        <authorList>
            <person name="Shinkai T."/>
            <person name="Ikeyama N."/>
            <person name="Kumagai M."/>
            <person name="Ohmori H."/>
            <person name="Sakamoto M."/>
            <person name="Ohkuma M."/>
            <person name="Mitsumori M."/>
        </authorList>
    </citation>
    <scope>NUCLEOTIDE SEQUENCE</scope>
    <source>
        <strain evidence="1">JCM 8259</strain>
    </source>
</reference>